<dbReference type="AlphaFoldDB" id="A0AAV5HXJ9"/>
<feature type="region of interest" description="Disordered" evidence="1">
    <location>
        <begin position="1"/>
        <end position="32"/>
    </location>
</feature>
<feature type="compositionally biased region" description="Polar residues" evidence="1">
    <location>
        <begin position="1"/>
        <end position="14"/>
    </location>
</feature>
<protein>
    <submittedName>
        <fullName evidence="2">Uncharacterized protein</fullName>
    </submittedName>
</protein>
<comment type="caution">
    <text evidence="2">The sequence shown here is derived from an EMBL/GenBank/DDBJ whole genome shotgun (WGS) entry which is preliminary data.</text>
</comment>
<evidence type="ECO:0000256" key="1">
    <source>
        <dbReference type="SAM" id="MobiDB-lite"/>
    </source>
</evidence>
<accession>A0AAV5HXJ9</accession>
<proteinExistence type="predicted"/>
<dbReference type="Proteomes" id="UP001054252">
    <property type="component" value="Unassembled WGS sequence"/>
</dbReference>
<evidence type="ECO:0000313" key="2">
    <source>
        <dbReference type="EMBL" id="GKU90709.1"/>
    </source>
</evidence>
<keyword evidence="3" id="KW-1185">Reference proteome</keyword>
<evidence type="ECO:0000313" key="3">
    <source>
        <dbReference type="Proteomes" id="UP001054252"/>
    </source>
</evidence>
<organism evidence="2 3">
    <name type="scientific">Rubroshorea leprosula</name>
    <dbReference type="NCBI Taxonomy" id="152421"/>
    <lineage>
        <taxon>Eukaryota</taxon>
        <taxon>Viridiplantae</taxon>
        <taxon>Streptophyta</taxon>
        <taxon>Embryophyta</taxon>
        <taxon>Tracheophyta</taxon>
        <taxon>Spermatophyta</taxon>
        <taxon>Magnoliopsida</taxon>
        <taxon>eudicotyledons</taxon>
        <taxon>Gunneridae</taxon>
        <taxon>Pentapetalae</taxon>
        <taxon>rosids</taxon>
        <taxon>malvids</taxon>
        <taxon>Malvales</taxon>
        <taxon>Dipterocarpaceae</taxon>
        <taxon>Rubroshorea</taxon>
    </lineage>
</organism>
<reference evidence="2 3" key="1">
    <citation type="journal article" date="2021" name="Commun. Biol.">
        <title>The genome of Shorea leprosula (Dipterocarpaceae) highlights the ecological relevance of drought in aseasonal tropical rainforests.</title>
        <authorList>
            <person name="Ng K.K.S."/>
            <person name="Kobayashi M.J."/>
            <person name="Fawcett J.A."/>
            <person name="Hatakeyama M."/>
            <person name="Paape T."/>
            <person name="Ng C.H."/>
            <person name="Ang C.C."/>
            <person name="Tnah L.H."/>
            <person name="Lee C.T."/>
            <person name="Nishiyama T."/>
            <person name="Sese J."/>
            <person name="O'Brien M.J."/>
            <person name="Copetti D."/>
            <person name="Mohd Noor M.I."/>
            <person name="Ong R.C."/>
            <person name="Putra M."/>
            <person name="Sireger I.Z."/>
            <person name="Indrioko S."/>
            <person name="Kosugi Y."/>
            <person name="Izuno A."/>
            <person name="Isagi Y."/>
            <person name="Lee S.L."/>
            <person name="Shimizu K.K."/>
        </authorList>
    </citation>
    <scope>NUCLEOTIDE SEQUENCE [LARGE SCALE GENOMIC DNA]</scope>
    <source>
        <strain evidence="2">214</strain>
    </source>
</reference>
<sequence length="55" mass="6015">MSEPIQQEMQSNPSLAIPLVSPDRKYGGTNQNTLIDRSTAIIQSANLNDTSYYAA</sequence>
<name>A0AAV5HXJ9_9ROSI</name>
<gene>
    <name evidence="2" type="ORF">SLEP1_g4667</name>
</gene>
<dbReference type="EMBL" id="BPVZ01000004">
    <property type="protein sequence ID" value="GKU90709.1"/>
    <property type="molecule type" value="Genomic_DNA"/>
</dbReference>